<keyword evidence="1" id="KW-0472">Membrane</keyword>
<evidence type="ECO:0000313" key="3">
    <source>
        <dbReference type="EMBL" id="KAF2479055.1"/>
    </source>
</evidence>
<dbReference type="AlphaFoldDB" id="A0A6A6PGI7"/>
<feature type="transmembrane region" description="Helical" evidence="1">
    <location>
        <begin position="102"/>
        <end position="123"/>
    </location>
</feature>
<protein>
    <recommendedName>
        <fullName evidence="2">DUF2470 domain-containing protein</fullName>
    </recommendedName>
</protein>
<name>A0A6A6PGI7_9PEZI</name>
<dbReference type="InterPro" id="IPR019595">
    <property type="entry name" value="DUF2470"/>
</dbReference>
<dbReference type="PANTHER" id="PTHR37783:SF1">
    <property type="entry name" value="MEMBRANE PROTEIN, PUTATIVE (AFU_ORTHOLOGUE AFUA_1G04315)-RELATED"/>
    <property type="match status" value="1"/>
</dbReference>
<dbReference type="GeneID" id="54477248"/>
<evidence type="ECO:0000259" key="2">
    <source>
        <dbReference type="Pfam" id="PF10615"/>
    </source>
</evidence>
<reference evidence="3" key="1">
    <citation type="journal article" date="2020" name="Stud. Mycol.">
        <title>101 Dothideomycetes genomes: a test case for predicting lifestyles and emergence of pathogens.</title>
        <authorList>
            <person name="Haridas S."/>
            <person name="Albert R."/>
            <person name="Binder M."/>
            <person name="Bloem J."/>
            <person name="Labutti K."/>
            <person name="Salamov A."/>
            <person name="Andreopoulos B."/>
            <person name="Baker S."/>
            <person name="Barry K."/>
            <person name="Bills G."/>
            <person name="Bluhm B."/>
            <person name="Cannon C."/>
            <person name="Castanera R."/>
            <person name="Culley D."/>
            <person name="Daum C."/>
            <person name="Ezra D."/>
            <person name="Gonzalez J."/>
            <person name="Henrissat B."/>
            <person name="Kuo A."/>
            <person name="Liang C."/>
            <person name="Lipzen A."/>
            <person name="Lutzoni F."/>
            <person name="Magnuson J."/>
            <person name="Mondo S."/>
            <person name="Nolan M."/>
            <person name="Ohm R."/>
            <person name="Pangilinan J."/>
            <person name="Park H.-J."/>
            <person name="Ramirez L."/>
            <person name="Alfaro M."/>
            <person name="Sun H."/>
            <person name="Tritt A."/>
            <person name="Yoshinaga Y."/>
            <person name="Zwiers L.-H."/>
            <person name="Turgeon B."/>
            <person name="Goodwin S."/>
            <person name="Spatafora J."/>
            <person name="Crous P."/>
            <person name="Grigoriev I."/>
        </authorList>
    </citation>
    <scope>NUCLEOTIDE SEQUENCE</scope>
    <source>
        <strain evidence="3">CBS 113389</strain>
    </source>
</reference>
<dbReference type="Proteomes" id="UP000799767">
    <property type="component" value="Unassembled WGS sequence"/>
</dbReference>
<gene>
    <name evidence="3" type="ORF">BDY17DRAFT_319110</name>
</gene>
<dbReference type="InterPro" id="IPR037119">
    <property type="entry name" value="Haem_oxidase_HugZ-like_sf"/>
</dbReference>
<dbReference type="RefSeq" id="XP_033585625.1">
    <property type="nucleotide sequence ID" value="XM_033736246.1"/>
</dbReference>
<keyword evidence="4" id="KW-1185">Reference proteome</keyword>
<dbReference type="Gene3D" id="3.20.180.10">
    <property type="entry name" value="PNP-oxidase-like"/>
    <property type="match status" value="1"/>
</dbReference>
<evidence type="ECO:0000313" key="4">
    <source>
        <dbReference type="Proteomes" id="UP000799767"/>
    </source>
</evidence>
<sequence length="220" mass="25709">MQQNAADEAAKQRIISHMNKDHHDSIVRYLEYYAKLPSWTAYDGAVADISLDSMTMTCGSRTHRIPFDPPMASYRDARERVVQMDKECLEALGRSDITVKDFVPPTGLYALVFAIIATTFVCYSQRRWFERNGLVEHLLGQKFAAFSWRIQPTVLYGMIAIHGAELAYFIPNYLQRHSVNVRSPLFWKWAFFVFVEGQFAYKRFNDLVQRKIEEKQRQKH</sequence>
<dbReference type="SUPFAM" id="SSF50475">
    <property type="entry name" value="FMN-binding split barrel"/>
    <property type="match status" value="1"/>
</dbReference>
<feature type="domain" description="DUF2470" evidence="2">
    <location>
        <begin position="11"/>
        <end position="84"/>
    </location>
</feature>
<keyword evidence="1" id="KW-0812">Transmembrane</keyword>
<evidence type="ECO:0000256" key="1">
    <source>
        <dbReference type="SAM" id="Phobius"/>
    </source>
</evidence>
<dbReference type="Pfam" id="PF10615">
    <property type="entry name" value="DUF2470"/>
    <property type="match status" value="1"/>
</dbReference>
<dbReference type="PANTHER" id="PTHR37783">
    <property type="entry name" value="MEMBRANE PROTEIN, PUTATIVE (AFU_ORTHOLOGUE AFUA_1G04315)-RELATED"/>
    <property type="match status" value="1"/>
</dbReference>
<keyword evidence="1" id="KW-1133">Transmembrane helix</keyword>
<organism evidence="3 4">
    <name type="scientific">Neohortaea acidophila</name>
    <dbReference type="NCBI Taxonomy" id="245834"/>
    <lineage>
        <taxon>Eukaryota</taxon>
        <taxon>Fungi</taxon>
        <taxon>Dikarya</taxon>
        <taxon>Ascomycota</taxon>
        <taxon>Pezizomycotina</taxon>
        <taxon>Dothideomycetes</taxon>
        <taxon>Dothideomycetidae</taxon>
        <taxon>Mycosphaerellales</taxon>
        <taxon>Teratosphaeriaceae</taxon>
        <taxon>Neohortaea</taxon>
    </lineage>
</organism>
<dbReference type="OrthoDB" id="5553410at2759"/>
<proteinExistence type="predicted"/>
<dbReference type="EMBL" id="MU001642">
    <property type="protein sequence ID" value="KAF2479055.1"/>
    <property type="molecule type" value="Genomic_DNA"/>
</dbReference>
<accession>A0A6A6PGI7</accession>